<keyword evidence="3" id="KW-1185">Reference proteome</keyword>
<organism evidence="2 3">
    <name type="scientific">Clostridium collagenovorans DSM 3089</name>
    <dbReference type="NCBI Taxonomy" id="1121306"/>
    <lineage>
        <taxon>Bacteria</taxon>
        <taxon>Bacillati</taxon>
        <taxon>Bacillota</taxon>
        <taxon>Clostridia</taxon>
        <taxon>Eubacteriales</taxon>
        <taxon>Clostridiaceae</taxon>
        <taxon>Clostridium</taxon>
    </lineage>
</organism>
<evidence type="ECO:0000313" key="2">
    <source>
        <dbReference type="EMBL" id="SHH79019.1"/>
    </source>
</evidence>
<name>A0A1M5VUP8_9CLOT</name>
<dbReference type="AlphaFoldDB" id="A0A1M5VUP8"/>
<gene>
    <name evidence="2" type="ORF">SAMN02745196_01378</name>
</gene>
<keyword evidence="1" id="KW-1133">Transmembrane helix</keyword>
<evidence type="ECO:0000313" key="3">
    <source>
        <dbReference type="Proteomes" id="UP000184526"/>
    </source>
</evidence>
<dbReference type="OrthoDB" id="1923861at2"/>
<accession>A0A1M5VUP8</accession>
<protein>
    <submittedName>
        <fullName evidence="2">Uncharacterized protein</fullName>
    </submittedName>
</protein>
<feature type="transmembrane region" description="Helical" evidence="1">
    <location>
        <begin position="63"/>
        <end position="85"/>
    </location>
</feature>
<feature type="transmembrane region" description="Helical" evidence="1">
    <location>
        <begin position="6"/>
        <end position="23"/>
    </location>
</feature>
<evidence type="ECO:0000256" key="1">
    <source>
        <dbReference type="SAM" id="Phobius"/>
    </source>
</evidence>
<keyword evidence="1" id="KW-0812">Transmembrane</keyword>
<sequence>MFKDVLFILIFSIIGFIVFTVLKEYVLDRVKINKWIVLVLALVVAFVPGYLGVDATSFLGKYIIPAIYVILFLWFIDLCGLFNWFEKKSNDKERLKHNKYVKQVDKKHDVIKPKAKKNRASK</sequence>
<dbReference type="EMBL" id="FQXP01000005">
    <property type="protein sequence ID" value="SHH79019.1"/>
    <property type="molecule type" value="Genomic_DNA"/>
</dbReference>
<proteinExistence type="predicted"/>
<reference evidence="2 3" key="1">
    <citation type="submission" date="2016-11" db="EMBL/GenBank/DDBJ databases">
        <authorList>
            <person name="Jaros S."/>
            <person name="Januszkiewicz K."/>
            <person name="Wedrychowicz H."/>
        </authorList>
    </citation>
    <scope>NUCLEOTIDE SEQUENCE [LARGE SCALE GENOMIC DNA]</scope>
    <source>
        <strain evidence="2 3">DSM 3089</strain>
    </source>
</reference>
<feature type="transmembrane region" description="Helical" evidence="1">
    <location>
        <begin position="35"/>
        <end position="51"/>
    </location>
</feature>
<keyword evidence="1" id="KW-0472">Membrane</keyword>
<dbReference type="RefSeq" id="WP_072831299.1">
    <property type="nucleotide sequence ID" value="NZ_FQXP01000005.1"/>
</dbReference>
<dbReference type="STRING" id="1121306.SAMN02745196_01378"/>
<dbReference type="Proteomes" id="UP000184526">
    <property type="component" value="Unassembled WGS sequence"/>
</dbReference>